<dbReference type="PANTHER" id="PTHR33677:SF5">
    <property type="entry name" value="TRANSCRIPTIONAL REPRESSOR FRMR"/>
    <property type="match status" value="1"/>
</dbReference>
<dbReference type="InterPro" id="IPR003735">
    <property type="entry name" value="Metal_Tscrpt_repr"/>
</dbReference>
<dbReference type="RefSeq" id="WP_119361691.1">
    <property type="nucleotide sequence ID" value="NZ_JBHSXZ010000066.1"/>
</dbReference>
<dbReference type="OrthoDB" id="9811244at2"/>
<protein>
    <submittedName>
        <fullName evidence="1">Copper-sensing transcriptional repressor CsoR</fullName>
    </submittedName>
</protein>
<dbReference type="Proteomes" id="UP000266089">
    <property type="component" value="Unassembled WGS sequence"/>
</dbReference>
<dbReference type="AlphaFoldDB" id="A0A399DYB8"/>
<organism evidence="1 2">
    <name type="scientific">Meiothermus taiwanensis</name>
    <dbReference type="NCBI Taxonomy" id="172827"/>
    <lineage>
        <taxon>Bacteria</taxon>
        <taxon>Thermotogati</taxon>
        <taxon>Deinococcota</taxon>
        <taxon>Deinococci</taxon>
        <taxon>Thermales</taxon>
        <taxon>Thermaceae</taxon>
        <taxon>Meiothermus</taxon>
    </lineage>
</organism>
<comment type="caution">
    <text evidence="1">The sequence shown here is derived from an EMBL/GenBank/DDBJ whole genome shotgun (WGS) entry which is preliminary data.</text>
</comment>
<dbReference type="CDD" id="cd10148">
    <property type="entry name" value="CsoR-like_DUF156"/>
    <property type="match status" value="1"/>
</dbReference>
<sequence>MTTAPEAPPSLRFDVQDKTRIIHRLRRLEGQVRGLQKMVEEDRECREILTLLSGVRRALDSVGEEILEAYLARCQASPGQPQPAQVVEVVRLLRR</sequence>
<name>A0A399DYB8_9DEIN</name>
<dbReference type="GO" id="GO:0045892">
    <property type="term" value="P:negative regulation of DNA-templated transcription"/>
    <property type="evidence" value="ECO:0007669"/>
    <property type="project" value="UniProtKB-ARBA"/>
</dbReference>
<proteinExistence type="predicted"/>
<accession>A0A399DYB8</accession>
<dbReference type="Gene3D" id="1.20.58.1000">
    <property type="entry name" value="Metal-sensitive repressor, helix protomer"/>
    <property type="match status" value="1"/>
</dbReference>
<gene>
    <name evidence="1" type="primary">csoR_5</name>
    <name evidence="1" type="ORF">Mcate_01827</name>
</gene>
<dbReference type="Pfam" id="PF02583">
    <property type="entry name" value="Trns_repr_metal"/>
    <property type="match status" value="1"/>
</dbReference>
<dbReference type="PANTHER" id="PTHR33677">
    <property type="entry name" value="TRANSCRIPTIONAL REPRESSOR FRMR-RELATED"/>
    <property type="match status" value="1"/>
</dbReference>
<dbReference type="InterPro" id="IPR038390">
    <property type="entry name" value="Metal_Tscrpt_repr_sf"/>
</dbReference>
<evidence type="ECO:0000313" key="2">
    <source>
        <dbReference type="Proteomes" id="UP000266089"/>
    </source>
</evidence>
<evidence type="ECO:0000313" key="1">
    <source>
        <dbReference type="EMBL" id="RIH76278.1"/>
    </source>
</evidence>
<dbReference type="GO" id="GO:0003677">
    <property type="term" value="F:DNA binding"/>
    <property type="evidence" value="ECO:0007669"/>
    <property type="project" value="InterPro"/>
</dbReference>
<dbReference type="EMBL" id="QWKX01000046">
    <property type="protein sequence ID" value="RIH76278.1"/>
    <property type="molecule type" value="Genomic_DNA"/>
</dbReference>
<reference evidence="1 2" key="1">
    <citation type="submission" date="2018-08" db="EMBL/GenBank/DDBJ databases">
        <title>Meiothermus cateniformans JCM 15151 genome sequencing project.</title>
        <authorList>
            <person name="Da Costa M.S."/>
            <person name="Albuquerque L."/>
            <person name="Raposo P."/>
            <person name="Froufe H.J.C."/>
            <person name="Barroso C.S."/>
            <person name="Egas C."/>
        </authorList>
    </citation>
    <scope>NUCLEOTIDE SEQUENCE [LARGE SCALE GENOMIC DNA]</scope>
    <source>
        <strain evidence="1 2">JCM 15151</strain>
    </source>
</reference>
<dbReference type="GO" id="GO:0046872">
    <property type="term" value="F:metal ion binding"/>
    <property type="evidence" value="ECO:0007669"/>
    <property type="project" value="InterPro"/>
</dbReference>